<dbReference type="AlphaFoldDB" id="R7Z1V0"/>
<dbReference type="HOGENOM" id="CLU_877202_0_0_1"/>
<name>R7Z1V0_CONA1</name>
<dbReference type="Proteomes" id="UP000016924">
    <property type="component" value="Unassembled WGS sequence"/>
</dbReference>
<dbReference type="GeneID" id="19904571"/>
<protein>
    <submittedName>
        <fullName evidence="3">Uncharacterized protein</fullName>
    </submittedName>
</protein>
<feature type="coiled-coil region" evidence="1">
    <location>
        <begin position="229"/>
        <end position="263"/>
    </location>
</feature>
<proteinExistence type="predicted"/>
<organism evidence="3 4">
    <name type="scientific">Coniosporium apollinis (strain CBS 100218)</name>
    <name type="common">Rock-inhabiting black yeast</name>
    <dbReference type="NCBI Taxonomy" id="1168221"/>
    <lineage>
        <taxon>Eukaryota</taxon>
        <taxon>Fungi</taxon>
        <taxon>Dikarya</taxon>
        <taxon>Ascomycota</taxon>
        <taxon>Pezizomycotina</taxon>
        <taxon>Dothideomycetes</taxon>
        <taxon>Dothideomycetes incertae sedis</taxon>
        <taxon>Coniosporium</taxon>
    </lineage>
</organism>
<dbReference type="EMBL" id="JH767593">
    <property type="protein sequence ID" value="EON68112.1"/>
    <property type="molecule type" value="Genomic_DNA"/>
</dbReference>
<feature type="region of interest" description="Disordered" evidence="2">
    <location>
        <begin position="285"/>
        <end position="317"/>
    </location>
</feature>
<accession>R7Z1V0</accession>
<evidence type="ECO:0000256" key="1">
    <source>
        <dbReference type="SAM" id="Coils"/>
    </source>
</evidence>
<keyword evidence="4" id="KW-1185">Reference proteome</keyword>
<keyword evidence="1" id="KW-0175">Coiled coil</keyword>
<dbReference type="RefSeq" id="XP_007783429.1">
    <property type="nucleotide sequence ID" value="XM_007785239.1"/>
</dbReference>
<sequence>MSDPTDAITTAFESLTAEDNGLNGKGTPKKVPNEQGTGRKKRTYEARLQKLWSCGFDDVVPASIRPKNEDGIEKKAADWPMRVRKGIVSIARLTKDIPWVRTKLVEQVHIRGQPRMAFLTAKDVSVVLHSMEDSNAAVPPVPSTLRVAKRAASDSSPDPPTKRTKAVEDPEDMIMEDSAFEARTSEGLLEVSGQQSPTTTQDLEHAHRKAVKNLNDRHASSMRFHKRLHGEALEENANLKQKIEQQKQQIEHLERMLEQHGLAHLKAAPSGTPYPLDALLGELAAQTPASTPPASSSMSALTPTAFDTAPMEGLNSD</sequence>
<feature type="region of interest" description="Disordered" evidence="2">
    <location>
        <begin position="1"/>
        <end position="41"/>
    </location>
</feature>
<feature type="compositionally biased region" description="Low complexity" evidence="2">
    <location>
        <begin position="285"/>
        <end position="305"/>
    </location>
</feature>
<reference evidence="4" key="1">
    <citation type="submission" date="2012-06" db="EMBL/GenBank/DDBJ databases">
        <title>The genome sequence of Coniosporium apollinis CBS 100218.</title>
        <authorList>
            <consortium name="The Broad Institute Genome Sequencing Platform"/>
            <person name="Cuomo C."/>
            <person name="Gorbushina A."/>
            <person name="Noack S."/>
            <person name="Walker B."/>
            <person name="Young S.K."/>
            <person name="Zeng Q."/>
            <person name="Gargeya S."/>
            <person name="Fitzgerald M."/>
            <person name="Haas B."/>
            <person name="Abouelleil A."/>
            <person name="Alvarado L."/>
            <person name="Arachchi H.M."/>
            <person name="Berlin A.M."/>
            <person name="Chapman S.B."/>
            <person name="Goldberg J."/>
            <person name="Griggs A."/>
            <person name="Gujja S."/>
            <person name="Hansen M."/>
            <person name="Howarth C."/>
            <person name="Imamovic A."/>
            <person name="Larimer J."/>
            <person name="McCowan C."/>
            <person name="Montmayeur A."/>
            <person name="Murphy C."/>
            <person name="Neiman D."/>
            <person name="Pearson M."/>
            <person name="Priest M."/>
            <person name="Roberts A."/>
            <person name="Saif S."/>
            <person name="Shea T."/>
            <person name="Sisk P."/>
            <person name="Sykes S."/>
            <person name="Wortman J."/>
            <person name="Nusbaum C."/>
            <person name="Birren B."/>
        </authorList>
    </citation>
    <scope>NUCLEOTIDE SEQUENCE [LARGE SCALE GENOMIC DNA]</scope>
    <source>
        <strain evidence="4">CBS 100218</strain>
    </source>
</reference>
<gene>
    <name evidence="3" type="ORF">W97_07260</name>
</gene>
<evidence type="ECO:0000313" key="3">
    <source>
        <dbReference type="EMBL" id="EON68112.1"/>
    </source>
</evidence>
<evidence type="ECO:0000256" key="2">
    <source>
        <dbReference type="SAM" id="MobiDB-lite"/>
    </source>
</evidence>
<evidence type="ECO:0000313" key="4">
    <source>
        <dbReference type="Proteomes" id="UP000016924"/>
    </source>
</evidence>